<reference evidence="1 2" key="1">
    <citation type="submission" date="2016-09" db="EMBL/GenBank/DDBJ databases">
        <title>Draft genome sequence for the type strain of Vulcanibacillus modesticaldus BR, a strictly anaerobic, moderately thermophilic, and nitrate-reducing bacterium from deep sea-hydrothermal vents of the Mid-Atlantic Ridge.</title>
        <authorList>
            <person name="Abin C.A."/>
            <person name="Hollibaugh J.T."/>
        </authorList>
    </citation>
    <scope>NUCLEOTIDE SEQUENCE [LARGE SCALE GENOMIC DNA]</scope>
    <source>
        <strain evidence="1 2">BR</strain>
    </source>
</reference>
<comment type="caution">
    <text evidence="1">The sequence shown here is derived from an EMBL/GenBank/DDBJ whole genome shotgun (WGS) entry which is preliminary data.</text>
</comment>
<dbReference type="AlphaFoldDB" id="A0A1D2YW26"/>
<dbReference type="InterPro" id="IPR014202">
    <property type="entry name" value="Spore_II_R"/>
</dbReference>
<accession>A0A1D2YW26</accession>
<dbReference type="Proteomes" id="UP000243739">
    <property type="component" value="Unassembled WGS sequence"/>
</dbReference>
<organism evidence="1 2">
    <name type="scientific">Vulcanibacillus modesticaldus</name>
    <dbReference type="NCBI Taxonomy" id="337097"/>
    <lineage>
        <taxon>Bacteria</taxon>
        <taxon>Bacillati</taxon>
        <taxon>Bacillota</taxon>
        <taxon>Bacilli</taxon>
        <taxon>Bacillales</taxon>
        <taxon>Bacillaceae</taxon>
        <taxon>Vulcanibacillus</taxon>
    </lineage>
</organism>
<name>A0A1D2YW26_9BACI</name>
<evidence type="ECO:0000313" key="2">
    <source>
        <dbReference type="Proteomes" id="UP000243739"/>
    </source>
</evidence>
<dbReference type="RefSeq" id="WP_069656334.1">
    <property type="nucleotide sequence ID" value="NZ_MIJF01000013.1"/>
</dbReference>
<protein>
    <submittedName>
        <fullName evidence="1">Stage II sporulation protein R</fullName>
    </submittedName>
</protein>
<keyword evidence="2" id="KW-1185">Reference proteome</keyword>
<dbReference type="EMBL" id="MIJF01000013">
    <property type="protein sequence ID" value="OEF99847.1"/>
    <property type="molecule type" value="Genomic_DNA"/>
</dbReference>
<evidence type="ECO:0000313" key="1">
    <source>
        <dbReference type="EMBL" id="OEF99847.1"/>
    </source>
</evidence>
<dbReference type="Pfam" id="PF09551">
    <property type="entry name" value="Spore_II_R"/>
    <property type="match status" value="1"/>
</dbReference>
<sequence length="218" mass="24822">MKKVIYLSFVFFILLMSWDVSKQDMAVAVANRTEIIPDEAIRLRIIANSDSPEDQWIKRKVRDVVVENIDLWVESMGSIDEARLVINDHLPKLEQLVKETVKESGFRYSEGIKVELGKFPFPTKLYGQIVYPAGDYEALLITLGKGEGQNWWCVLFPPLCFVDMSTADAVEMGGNVDGKAISVDNVENVDDLSSEEVEVKFFIFELFMKLLEFLKSII</sequence>
<dbReference type="STRING" id="337097.BHF71_01345"/>
<gene>
    <name evidence="1" type="ORF">BHF71_01345</name>
</gene>
<dbReference type="NCBIfam" id="TIGR02837">
    <property type="entry name" value="spore_II_R"/>
    <property type="match status" value="1"/>
</dbReference>
<dbReference type="OrthoDB" id="9793324at2"/>
<proteinExistence type="predicted"/>